<dbReference type="STRING" id="1612308.SAMN05444581_104170"/>
<evidence type="ECO:0000313" key="4">
    <source>
        <dbReference type="Proteomes" id="UP000198755"/>
    </source>
</evidence>
<accession>A0A1I3XYB7</accession>
<feature type="compositionally biased region" description="Basic residues" evidence="1">
    <location>
        <begin position="215"/>
        <end position="224"/>
    </location>
</feature>
<dbReference type="EMBL" id="FOSN01000004">
    <property type="protein sequence ID" value="SFK24545.1"/>
    <property type="molecule type" value="Genomic_DNA"/>
</dbReference>
<proteinExistence type="predicted"/>
<dbReference type="OrthoDB" id="8018783at2"/>
<gene>
    <name evidence="3" type="ORF">SAMN05444581_104170</name>
</gene>
<feature type="region of interest" description="Disordered" evidence="1">
    <location>
        <begin position="71"/>
        <end position="142"/>
    </location>
</feature>
<dbReference type="AlphaFoldDB" id="A0A1I3XYB7"/>
<evidence type="ECO:0000256" key="1">
    <source>
        <dbReference type="SAM" id="MobiDB-lite"/>
    </source>
</evidence>
<evidence type="ECO:0000313" key="3">
    <source>
        <dbReference type="EMBL" id="SFK24545.1"/>
    </source>
</evidence>
<feature type="signal peptide" evidence="2">
    <location>
        <begin position="1"/>
        <end position="33"/>
    </location>
</feature>
<name>A0A1I3XYB7_9HYPH</name>
<keyword evidence="2" id="KW-0732">Signal</keyword>
<dbReference type="RefSeq" id="WP_091680148.1">
    <property type="nucleotide sequence ID" value="NZ_FOSN01000004.1"/>
</dbReference>
<evidence type="ECO:0000256" key="2">
    <source>
        <dbReference type="SAM" id="SignalP"/>
    </source>
</evidence>
<feature type="chain" id="PRO_5011664624" evidence="2">
    <location>
        <begin position="34"/>
        <end position="224"/>
    </location>
</feature>
<sequence>MVFDKVQGRSKASILAALAAGAFMAAAPLPAAAEEDTNMFNSMLGFVGLQFDKEQDAIDYRARAPIVVPPRLDLPPPKESARSASWPTDPDVVERRRAALSANQPAPQPTPNARVEMSPRDLSRVTGDLPKEGPPSECQAGSGTPICLYAPWKALQAAVGGGGQADVVQPGVEPSRKYLTEPPPGYRKATAATALAPDKVKEEADPSDPAAYNRSQRRKNSVDN</sequence>
<dbReference type="Proteomes" id="UP000198755">
    <property type="component" value="Unassembled WGS sequence"/>
</dbReference>
<feature type="region of interest" description="Disordered" evidence="1">
    <location>
        <begin position="160"/>
        <end position="224"/>
    </location>
</feature>
<reference evidence="3 4" key="1">
    <citation type="submission" date="2016-10" db="EMBL/GenBank/DDBJ databases">
        <authorList>
            <person name="de Groot N.N."/>
        </authorList>
    </citation>
    <scope>NUCLEOTIDE SEQUENCE [LARGE SCALE GENOMIC DNA]</scope>
    <source>
        <strain evidence="3 4">NE2</strain>
    </source>
</reference>
<keyword evidence="4" id="KW-1185">Reference proteome</keyword>
<organism evidence="3 4">
    <name type="scientific">Methylocapsa palsarum</name>
    <dbReference type="NCBI Taxonomy" id="1612308"/>
    <lineage>
        <taxon>Bacteria</taxon>
        <taxon>Pseudomonadati</taxon>
        <taxon>Pseudomonadota</taxon>
        <taxon>Alphaproteobacteria</taxon>
        <taxon>Hyphomicrobiales</taxon>
        <taxon>Beijerinckiaceae</taxon>
        <taxon>Methylocapsa</taxon>
    </lineage>
</organism>
<protein>
    <submittedName>
        <fullName evidence="3">Uncharacterized protein</fullName>
    </submittedName>
</protein>